<keyword evidence="7" id="KW-0520">NAD</keyword>
<dbReference type="InterPro" id="IPR002504">
    <property type="entry name" value="NADK"/>
</dbReference>
<dbReference type="GO" id="GO:0003951">
    <property type="term" value="F:NAD+ kinase activity"/>
    <property type="evidence" value="ECO:0007669"/>
    <property type="project" value="InterPro"/>
</dbReference>
<keyword evidence="6" id="KW-0521">NADP</keyword>
<dbReference type="Gene3D" id="2.60.200.30">
    <property type="entry name" value="Probable inorganic polyphosphate/atp-NAD kinase, domain 2"/>
    <property type="match status" value="1"/>
</dbReference>
<evidence type="ECO:0000256" key="6">
    <source>
        <dbReference type="ARBA" id="ARBA00022857"/>
    </source>
</evidence>
<evidence type="ECO:0000313" key="10">
    <source>
        <dbReference type="Proteomes" id="UP000030745"/>
    </source>
</evidence>
<comment type="similarity">
    <text evidence="1">Belongs to the NAD kinase family.</text>
</comment>
<dbReference type="SUPFAM" id="SSF111331">
    <property type="entry name" value="NAD kinase/diacylglycerol kinase-like"/>
    <property type="match status" value="1"/>
</dbReference>
<protein>
    <recommendedName>
        <fullName evidence="11">NAD+ kinase</fullName>
    </recommendedName>
</protein>
<dbReference type="VEuPathDB" id="FungiDB:SPRG_00601"/>
<evidence type="ECO:0000256" key="5">
    <source>
        <dbReference type="ARBA" id="ARBA00022840"/>
    </source>
</evidence>
<evidence type="ECO:0000256" key="3">
    <source>
        <dbReference type="ARBA" id="ARBA00022741"/>
    </source>
</evidence>
<keyword evidence="4" id="KW-0418">Kinase</keyword>
<dbReference type="InterPro" id="IPR016064">
    <property type="entry name" value="NAD/diacylglycerol_kinase_sf"/>
</dbReference>
<keyword evidence="8" id="KW-0175">Coiled coil</keyword>
<dbReference type="FunFam" id="2.60.200.30:FF:000009">
    <property type="entry name" value="Poly(P)/ATP NAD kinase"/>
    <property type="match status" value="1"/>
</dbReference>
<evidence type="ECO:0000256" key="4">
    <source>
        <dbReference type="ARBA" id="ARBA00022777"/>
    </source>
</evidence>
<dbReference type="Pfam" id="PF20143">
    <property type="entry name" value="NAD_kinase_C"/>
    <property type="match status" value="1"/>
</dbReference>
<keyword evidence="2" id="KW-0808">Transferase</keyword>
<dbReference type="PANTHER" id="PTHR20275:SF0">
    <property type="entry name" value="NAD KINASE"/>
    <property type="match status" value="1"/>
</dbReference>
<evidence type="ECO:0000256" key="1">
    <source>
        <dbReference type="ARBA" id="ARBA00010995"/>
    </source>
</evidence>
<dbReference type="PANTHER" id="PTHR20275">
    <property type="entry name" value="NAD KINASE"/>
    <property type="match status" value="1"/>
</dbReference>
<dbReference type="GO" id="GO:0006741">
    <property type="term" value="P:NADP+ biosynthetic process"/>
    <property type="evidence" value="ECO:0007669"/>
    <property type="project" value="InterPro"/>
</dbReference>
<evidence type="ECO:0000256" key="7">
    <source>
        <dbReference type="ARBA" id="ARBA00023027"/>
    </source>
</evidence>
<dbReference type="InterPro" id="IPR017438">
    <property type="entry name" value="ATP-NAD_kinase_N"/>
</dbReference>
<dbReference type="GeneID" id="24123237"/>
<dbReference type="GO" id="GO:0005524">
    <property type="term" value="F:ATP binding"/>
    <property type="evidence" value="ECO:0007669"/>
    <property type="project" value="UniProtKB-KW"/>
</dbReference>
<proteinExistence type="inferred from homology"/>
<dbReference type="STRING" id="695850.A0A067CVI8"/>
<evidence type="ECO:0008006" key="11">
    <source>
        <dbReference type="Google" id="ProtNLM"/>
    </source>
</evidence>
<gene>
    <name evidence="9" type="ORF">SPRG_00601</name>
</gene>
<keyword evidence="10" id="KW-1185">Reference proteome</keyword>
<dbReference type="OrthoDB" id="24581at2759"/>
<sequence length="471" mass="53148">MDDIRQAAESLQRVLAFVEREQNQHMLPTSPMAALQKRVLELENQLKEARDEKEYWFRKSSGIDDNFHNSNRRPRSNSELRVIADTMSRGSDESLSDLEKDDGAGVPGWDKRAPFRLLQCSDEECEVFTAQHRNIRTQHRAKNNVQMMWDTPPTTVLLVKKPNDADITDTMFAVAKWLMHEKGMRVFLEPVVHAAVAKDLPQARTWSTSYDWLLKQNEIDFVVSLGGDGTVLWVSSLFHMSVPPVISFAMGSLGFLTPFDISQREEHLKHLIRGGFYLSLRQRLQCTVLRAKPGVVEEVQMPIHALNEVVIDRGPSSAMVDLDCFCDGVELTKISADGIIIASPTGSTAYSLSAGGSMTHPSVPCMLLTPICPHSLSFRPLLFHDSATLKIVLPFTARTPSVNVSFDGKTRLRLGKGDTLYVRVSSYPLPSVCRLNENEDWFESVKVNLNWNQRREQKPWVPLDDPSLSKM</sequence>
<feature type="coiled-coil region" evidence="8">
    <location>
        <begin position="1"/>
        <end position="59"/>
    </location>
</feature>
<organism evidence="9 10">
    <name type="scientific">Saprolegnia parasitica (strain CBS 223.65)</name>
    <dbReference type="NCBI Taxonomy" id="695850"/>
    <lineage>
        <taxon>Eukaryota</taxon>
        <taxon>Sar</taxon>
        <taxon>Stramenopiles</taxon>
        <taxon>Oomycota</taxon>
        <taxon>Saprolegniomycetes</taxon>
        <taxon>Saprolegniales</taxon>
        <taxon>Saprolegniaceae</taxon>
        <taxon>Saprolegnia</taxon>
    </lineage>
</organism>
<dbReference type="GO" id="GO:0019674">
    <property type="term" value="P:NAD+ metabolic process"/>
    <property type="evidence" value="ECO:0007669"/>
    <property type="project" value="InterPro"/>
</dbReference>
<dbReference type="EMBL" id="KK583190">
    <property type="protein sequence ID" value="KDO34538.1"/>
    <property type="molecule type" value="Genomic_DNA"/>
</dbReference>
<keyword evidence="5" id="KW-0067">ATP-binding</keyword>
<dbReference type="AlphaFoldDB" id="A0A067CVI8"/>
<dbReference type="Pfam" id="PF01513">
    <property type="entry name" value="NAD_kinase"/>
    <property type="match status" value="1"/>
</dbReference>
<reference evidence="9 10" key="1">
    <citation type="journal article" date="2013" name="PLoS Genet.">
        <title>Distinctive expansion of potential virulence genes in the genome of the oomycete fish pathogen Saprolegnia parasitica.</title>
        <authorList>
            <person name="Jiang R.H."/>
            <person name="de Bruijn I."/>
            <person name="Haas B.J."/>
            <person name="Belmonte R."/>
            <person name="Lobach L."/>
            <person name="Christie J."/>
            <person name="van den Ackerveken G."/>
            <person name="Bottin A."/>
            <person name="Bulone V."/>
            <person name="Diaz-Moreno S.M."/>
            <person name="Dumas B."/>
            <person name="Fan L."/>
            <person name="Gaulin E."/>
            <person name="Govers F."/>
            <person name="Grenville-Briggs L.J."/>
            <person name="Horner N.R."/>
            <person name="Levin J.Z."/>
            <person name="Mammella M."/>
            <person name="Meijer H.J."/>
            <person name="Morris P."/>
            <person name="Nusbaum C."/>
            <person name="Oome S."/>
            <person name="Phillips A.J."/>
            <person name="van Rooyen D."/>
            <person name="Rzeszutek E."/>
            <person name="Saraiva M."/>
            <person name="Secombes C.J."/>
            <person name="Seidl M.F."/>
            <person name="Snel B."/>
            <person name="Stassen J.H."/>
            <person name="Sykes S."/>
            <person name="Tripathy S."/>
            <person name="van den Berg H."/>
            <person name="Vega-Arreguin J.C."/>
            <person name="Wawra S."/>
            <person name="Young S.K."/>
            <person name="Zeng Q."/>
            <person name="Dieguez-Uribeondo J."/>
            <person name="Russ C."/>
            <person name="Tyler B.M."/>
            <person name="van West P."/>
        </authorList>
    </citation>
    <scope>NUCLEOTIDE SEQUENCE [LARGE SCALE GENOMIC DNA]</scope>
    <source>
        <strain evidence="9 10">CBS 223.65</strain>
    </source>
</reference>
<dbReference type="RefSeq" id="XP_012194216.1">
    <property type="nucleotide sequence ID" value="XM_012338826.1"/>
</dbReference>
<accession>A0A067CVI8</accession>
<dbReference type="HAMAP" id="MF_00361">
    <property type="entry name" value="NAD_kinase"/>
    <property type="match status" value="1"/>
</dbReference>
<dbReference type="OMA" id="GSMTHPS"/>
<evidence type="ECO:0000256" key="8">
    <source>
        <dbReference type="SAM" id="Coils"/>
    </source>
</evidence>
<dbReference type="Gene3D" id="3.40.50.10330">
    <property type="entry name" value="Probable inorganic polyphosphate/atp-NAD kinase, domain 1"/>
    <property type="match status" value="1"/>
</dbReference>
<dbReference type="Proteomes" id="UP000030745">
    <property type="component" value="Unassembled WGS sequence"/>
</dbReference>
<dbReference type="InterPro" id="IPR017437">
    <property type="entry name" value="ATP-NAD_kinase_PpnK-typ_C"/>
</dbReference>
<keyword evidence="3" id="KW-0547">Nucleotide-binding</keyword>
<evidence type="ECO:0000256" key="2">
    <source>
        <dbReference type="ARBA" id="ARBA00022679"/>
    </source>
</evidence>
<evidence type="ECO:0000313" key="9">
    <source>
        <dbReference type="EMBL" id="KDO34538.1"/>
    </source>
</evidence>
<name>A0A067CVI8_SAPPC</name>
<dbReference type="KEGG" id="spar:SPRG_00601"/>